<accession>A0A1T5EUU8</accession>
<protein>
    <submittedName>
        <fullName evidence="1">Uncharacterized protein</fullName>
    </submittedName>
</protein>
<dbReference type="Proteomes" id="UP000190852">
    <property type="component" value="Unassembled WGS sequence"/>
</dbReference>
<dbReference type="EMBL" id="FUYQ01000031">
    <property type="protein sequence ID" value="SKB87579.1"/>
    <property type="molecule type" value="Genomic_DNA"/>
</dbReference>
<organism evidence="1 2">
    <name type="scientific">Parabacteroides chartae</name>
    <dbReference type="NCBI Taxonomy" id="1037355"/>
    <lineage>
        <taxon>Bacteria</taxon>
        <taxon>Pseudomonadati</taxon>
        <taxon>Bacteroidota</taxon>
        <taxon>Bacteroidia</taxon>
        <taxon>Bacteroidales</taxon>
        <taxon>Tannerellaceae</taxon>
        <taxon>Parabacteroides</taxon>
    </lineage>
</organism>
<sequence length="249" mass="27651">MKKILFVILMATCTISISAQKKNVIIDVSHDVDTIYTYVNPNIFNLYKDIVEKQMGANLIINKDKELNEALLSEADLLVILSPLNRERVTTKRDLTSVERKDIVNYVQNGGRLILFMDEEHRVDMKAFGGNDIVVPFGMEYGIDLPPKPNAGATTVKSEVIQNEYELSYSGSRSITGGTPISRMNSDAAPVHGAYVKLDSNGKIAAFGETMTGLMMGGVEATFPNGMKVVWKGKDDATFMKELMEWMLK</sequence>
<name>A0A1T5EUU8_9BACT</name>
<reference evidence="2" key="1">
    <citation type="submission" date="2017-02" db="EMBL/GenBank/DDBJ databases">
        <authorList>
            <person name="Varghese N."/>
            <person name="Submissions S."/>
        </authorList>
    </citation>
    <scope>NUCLEOTIDE SEQUENCE [LARGE SCALE GENOMIC DNA]</scope>
    <source>
        <strain evidence="2">DSM 24967</strain>
    </source>
</reference>
<evidence type="ECO:0000313" key="2">
    <source>
        <dbReference type="Proteomes" id="UP000190852"/>
    </source>
</evidence>
<proteinExistence type="predicted"/>
<gene>
    <name evidence="1" type="ORF">SAMN05660349_03139</name>
</gene>
<keyword evidence="2" id="KW-1185">Reference proteome</keyword>
<dbReference type="AlphaFoldDB" id="A0A1T5EUU8"/>
<evidence type="ECO:0000313" key="1">
    <source>
        <dbReference type="EMBL" id="SKB87579.1"/>
    </source>
</evidence>
<dbReference type="RefSeq" id="WP_139376676.1">
    <property type="nucleotide sequence ID" value="NZ_FUYQ01000031.1"/>
</dbReference>